<dbReference type="GO" id="GO:0016740">
    <property type="term" value="F:transferase activity"/>
    <property type="evidence" value="ECO:0007669"/>
    <property type="project" value="UniProtKB-KW"/>
</dbReference>
<dbReference type="PROSITE" id="PS52029">
    <property type="entry name" value="LD_TPASE"/>
    <property type="match status" value="1"/>
</dbReference>
<dbReference type="RefSeq" id="WP_073614793.1">
    <property type="nucleotide sequence ID" value="NZ_FRFE01000017.1"/>
</dbReference>
<dbReference type="Gene3D" id="2.40.440.10">
    <property type="entry name" value="L,D-transpeptidase catalytic domain-like"/>
    <property type="match status" value="1"/>
</dbReference>
<evidence type="ECO:0000256" key="4">
    <source>
        <dbReference type="ARBA" id="ARBA00022960"/>
    </source>
</evidence>
<keyword evidence="4 7" id="KW-0133">Cell shape</keyword>
<dbReference type="AlphaFoldDB" id="A0A1M7YCL1"/>
<name>A0A1M7YCL1_9BACT</name>
<protein>
    <submittedName>
        <fullName evidence="9">Murein L,D-transpeptidase YcbB/YkuD</fullName>
    </submittedName>
</protein>
<dbReference type="PANTHER" id="PTHR41533:SF2">
    <property type="entry name" value="BLR7131 PROTEIN"/>
    <property type="match status" value="1"/>
</dbReference>
<dbReference type="GO" id="GO:0008360">
    <property type="term" value="P:regulation of cell shape"/>
    <property type="evidence" value="ECO:0007669"/>
    <property type="project" value="UniProtKB-UniRule"/>
</dbReference>
<evidence type="ECO:0000256" key="6">
    <source>
        <dbReference type="ARBA" id="ARBA00023316"/>
    </source>
</evidence>
<evidence type="ECO:0000256" key="2">
    <source>
        <dbReference type="ARBA" id="ARBA00005992"/>
    </source>
</evidence>
<dbReference type="InterPro" id="IPR002477">
    <property type="entry name" value="Peptidoglycan-bd-like"/>
</dbReference>
<organism evidence="9 10">
    <name type="scientific">Desulfopila aestuarii DSM 18488</name>
    <dbReference type="NCBI Taxonomy" id="1121416"/>
    <lineage>
        <taxon>Bacteria</taxon>
        <taxon>Pseudomonadati</taxon>
        <taxon>Thermodesulfobacteriota</taxon>
        <taxon>Desulfobulbia</taxon>
        <taxon>Desulfobulbales</taxon>
        <taxon>Desulfocapsaceae</taxon>
        <taxon>Desulfopila</taxon>
    </lineage>
</organism>
<gene>
    <name evidence="9" type="ORF">SAMN02745220_03332</name>
</gene>
<keyword evidence="5 7" id="KW-0573">Peptidoglycan synthesis</keyword>
<dbReference type="Pfam" id="PF03734">
    <property type="entry name" value="YkuD"/>
    <property type="match status" value="1"/>
</dbReference>
<dbReference type="Pfam" id="PF01471">
    <property type="entry name" value="PG_binding_1"/>
    <property type="match status" value="1"/>
</dbReference>
<dbReference type="UniPathway" id="UPA00219"/>
<dbReference type="CDD" id="cd16913">
    <property type="entry name" value="YkuD_like"/>
    <property type="match status" value="1"/>
</dbReference>
<feature type="domain" description="L,D-TPase catalytic" evidence="8">
    <location>
        <begin position="326"/>
        <end position="513"/>
    </location>
</feature>
<keyword evidence="10" id="KW-1185">Reference proteome</keyword>
<proteinExistence type="inferred from homology"/>
<evidence type="ECO:0000313" key="9">
    <source>
        <dbReference type="EMBL" id="SHO50248.1"/>
    </source>
</evidence>
<dbReference type="InterPro" id="IPR052905">
    <property type="entry name" value="LD-transpeptidase_YkuD-like"/>
</dbReference>
<accession>A0A1M7YCL1</accession>
<comment type="pathway">
    <text evidence="1 7">Cell wall biogenesis; peptidoglycan biosynthesis.</text>
</comment>
<dbReference type="PANTHER" id="PTHR41533">
    <property type="entry name" value="L,D-TRANSPEPTIDASE HI_1667-RELATED"/>
    <property type="match status" value="1"/>
</dbReference>
<evidence type="ECO:0000256" key="7">
    <source>
        <dbReference type="PROSITE-ProRule" id="PRU01373"/>
    </source>
</evidence>
<evidence type="ECO:0000256" key="5">
    <source>
        <dbReference type="ARBA" id="ARBA00022984"/>
    </source>
</evidence>
<reference evidence="9 10" key="1">
    <citation type="submission" date="2016-12" db="EMBL/GenBank/DDBJ databases">
        <authorList>
            <person name="Song W.-J."/>
            <person name="Kurnit D.M."/>
        </authorList>
    </citation>
    <scope>NUCLEOTIDE SEQUENCE [LARGE SCALE GENOMIC DNA]</scope>
    <source>
        <strain evidence="9 10">DSM 18488</strain>
    </source>
</reference>
<dbReference type="Proteomes" id="UP000184603">
    <property type="component" value="Unassembled WGS sequence"/>
</dbReference>
<feature type="active site" description="Proton donor/acceptor" evidence="7">
    <location>
        <position position="464"/>
    </location>
</feature>
<dbReference type="STRING" id="1121416.SAMN02745220_03332"/>
<dbReference type="SUPFAM" id="SSF47090">
    <property type="entry name" value="PGBD-like"/>
    <property type="match status" value="1"/>
</dbReference>
<dbReference type="InterPro" id="IPR005490">
    <property type="entry name" value="LD_TPept_cat_dom"/>
</dbReference>
<dbReference type="GO" id="GO:0009252">
    <property type="term" value="P:peptidoglycan biosynthetic process"/>
    <property type="evidence" value="ECO:0007669"/>
    <property type="project" value="UniProtKB-UniPathway"/>
</dbReference>
<dbReference type="SUPFAM" id="SSF141523">
    <property type="entry name" value="L,D-transpeptidase catalytic domain-like"/>
    <property type="match status" value="1"/>
</dbReference>
<dbReference type="InterPro" id="IPR038063">
    <property type="entry name" value="Transpep_catalytic_dom"/>
</dbReference>
<dbReference type="InterPro" id="IPR036366">
    <property type="entry name" value="PGBDSf"/>
</dbReference>
<dbReference type="InterPro" id="IPR036365">
    <property type="entry name" value="PGBD-like_sf"/>
</dbReference>
<dbReference type="OrthoDB" id="9778545at2"/>
<comment type="similarity">
    <text evidence="2">Belongs to the YkuD family.</text>
</comment>
<keyword evidence="3" id="KW-0808">Transferase</keyword>
<feature type="active site" description="Nucleophile" evidence="7">
    <location>
        <position position="483"/>
    </location>
</feature>
<dbReference type="InterPro" id="IPR045380">
    <property type="entry name" value="LD_TPept_scaffold_dom"/>
</dbReference>
<keyword evidence="6 7" id="KW-0961">Cell wall biogenesis/degradation</keyword>
<dbReference type="Gene3D" id="1.10.101.10">
    <property type="entry name" value="PGBD-like superfamily/PGBD"/>
    <property type="match status" value="1"/>
</dbReference>
<sequence>MTPLIRPIDWPRRFSGSIALYSCLLFFFFSSTPAQSRPTSDELAKAMASQLVCYPMELVNVSEPEITLKSEEMCLALIYRDLGPYPLWVTVDGPTAKAEVILEYIRNADLQGLDPQEYNLDRLLNLWHTENAAELAQLDTSLTYSLVKYIHDVSYGQLKPHETDPELFAEAGESDFNPLLTVKQVLVVSDLDQFFKNLPPQHYHYRSLVSALARYRKIAADGGWPQVAGGESLRPGEHDARVPTIRERLKVTGELQEKATVLDTNLYDPELEEAVKVFQRHHGLTQDGVIGKKTTAAMNITAAQKVDMIRINMARWRWHAHELGDKYIMVNIASFNLKAFQDNSDTPTLDFAVIVGQDQHQTPVFSDTVAYLDFNPYWNVTPSIAANEELPGLRKDPNHLSKRHIRVFSSWQPEAVELDSTTMDWHTVTPGRMRGYKLRQDPGPWNALGKVKFVFPNQYSVYMHDTASPNLFQRTKRDFSHGCIRVSNPLELAIFVLNDQDGGWTRDKVIDLYGKDTRKVVRLSRPVPVHITYQTVWVDKDGTINFNGDIYARDKKLLSILIK</sequence>
<evidence type="ECO:0000256" key="3">
    <source>
        <dbReference type="ARBA" id="ARBA00022679"/>
    </source>
</evidence>
<dbReference type="GO" id="GO:0071555">
    <property type="term" value="P:cell wall organization"/>
    <property type="evidence" value="ECO:0007669"/>
    <property type="project" value="UniProtKB-UniRule"/>
</dbReference>
<evidence type="ECO:0000259" key="8">
    <source>
        <dbReference type="PROSITE" id="PS52029"/>
    </source>
</evidence>
<evidence type="ECO:0000256" key="1">
    <source>
        <dbReference type="ARBA" id="ARBA00004752"/>
    </source>
</evidence>
<evidence type="ECO:0000313" key="10">
    <source>
        <dbReference type="Proteomes" id="UP000184603"/>
    </source>
</evidence>
<dbReference type="GO" id="GO:0004180">
    <property type="term" value="F:carboxypeptidase activity"/>
    <property type="evidence" value="ECO:0007669"/>
    <property type="project" value="UniProtKB-ARBA"/>
</dbReference>
<dbReference type="EMBL" id="FRFE01000017">
    <property type="protein sequence ID" value="SHO50248.1"/>
    <property type="molecule type" value="Genomic_DNA"/>
</dbReference>
<dbReference type="Pfam" id="PF20142">
    <property type="entry name" value="Scaffold"/>
    <property type="match status" value="1"/>
</dbReference>